<feature type="coiled-coil region" evidence="1">
    <location>
        <begin position="202"/>
        <end position="229"/>
    </location>
</feature>
<accession>A0A081D2E5</accession>
<sequence length="233" mass="25428">MTICMSAVSGKGGAGKTTAVILLAGEFALEGKTVLLIDADGRQNLSTWFQRSIDKDNQPDGITLVTAAQDAGIRQILERDAAKYDVVIMDSPGQDTVTRDTIIAGSHVVVTPVQPSQDEIVAAGQAASDVADMSDRVGRDIPHLIYRTRISMPNRALEEYRLIRPFVANLQEGGYNSHLLETELVERNPYREIRTGYGTLQMLELTESVKKARAEVLALKQEVEGFLQTNAKG</sequence>
<evidence type="ECO:0000256" key="1">
    <source>
        <dbReference type="SAM" id="Coils"/>
    </source>
</evidence>
<dbReference type="Pfam" id="PF07015">
    <property type="entry name" value="VirC1"/>
    <property type="match status" value="1"/>
</dbReference>
<comment type="caution">
    <text evidence="2">The sequence shown here is derived from an EMBL/GenBank/DDBJ whole genome shotgun (WGS) entry which is preliminary data.</text>
</comment>
<dbReference type="PANTHER" id="PTHR13696:SF99">
    <property type="entry name" value="COBYRINIC ACID AC-DIAMIDE SYNTHASE"/>
    <property type="match status" value="1"/>
</dbReference>
<proteinExistence type="predicted"/>
<dbReference type="PIRSF" id="PIRSF009320">
    <property type="entry name" value="Nuc_binding_HP_1000"/>
    <property type="match status" value="1"/>
</dbReference>
<dbReference type="CDD" id="cd02042">
    <property type="entry name" value="ParAB_family"/>
    <property type="match status" value="1"/>
</dbReference>
<dbReference type="InterPro" id="IPR009744">
    <property type="entry name" value="VirC1"/>
</dbReference>
<keyword evidence="1" id="KW-0175">Coiled coil</keyword>
<dbReference type="InterPro" id="IPR050678">
    <property type="entry name" value="DNA_Partitioning_ATPase"/>
</dbReference>
<protein>
    <recommendedName>
        <fullName evidence="4">Chromosome partitioning protein</fullName>
    </recommendedName>
</protein>
<organism evidence="2 3">
    <name type="scientific">Agrobacterium rubi TR3 = NBRC 13261</name>
    <dbReference type="NCBI Taxonomy" id="1368415"/>
    <lineage>
        <taxon>Bacteria</taxon>
        <taxon>Pseudomonadati</taxon>
        <taxon>Pseudomonadota</taxon>
        <taxon>Alphaproteobacteria</taxon>
        <taxon>Hyphomicrobiales</taxon>
        <taxon>Rhizobiaceae</taxon>
        <taxon>Rhizobium/Agrobacterium group</taxon>
        <taxon>Agrobacterium</taxon>
    </lineage>
</organism>
<gene>
    <name evidence="2" type="ORF">RRU01S_31_00250</name>
</gene>
<dbReference type="EMBL" id="BBJU01000031">
    <property type="protein sequence ID" value="GAK73091.1"/>
    <property type="molecule type" value="Genomic_DNA"/>
</dbReference>
<dbReference type="InterPro" id="IPR027417">
    <property type="entry name" value="P-loop_NTPase"/>
</dbReference>
<dbReference type="eggNOG" id="COG1192">
    <property type="taxonomic scope" value="Bacteria"/>
</dbReference>
<dbReference type="AlphaFoldDB" id="A0A081D2E5"/>
<dbReference type="SUPFAM" id="SSF52540">
    <property type="entry name" value="P-loop containing nucleoside triphosphate hydrolases"/>
    <property type="match status" value="1"/>
</dbReference>
<dbReference type="OrthoDB" id="7933505at2"/>
<dbReference type="RefSeq" id="WP_045232522.1">
    <property type="nucleotide sequence ID" value="NZ_BBJU01000031.1"/>
</dbReference>
<evidence type="ECO:0000313" key="2">
    <source>
        <dbReference type="EMBL" id="GAK73091.1"/>
    </source>
</evidence>
<reference evidence="2 3" key="1">
    <citation type="submission" date="2014-08" db="EMBL/GenBank/DDBJ databases">
        <title>Whole genome shotgun sequence of Rhizobium rubi NBRC 13261.</title>
        <authorList>
            <person name="Katano-Makiyama Y."/>
            <person name="Hosoyama A."/>
            <person name="Hashimoto M."/>
            <person name="Hosoyama Y."/>
            <person name="Noguchi M."/>
            <person name="Tsuchikane K."/>
            <person name="Uohara A."/>
            <person name="Ohji S."/>
            <person name="Ichikawa N."/>
            <person name="Kimura A."/>
            <person name="Yamazoe A."/>
            <person name="Fujita N."/>
        </authorList>
    </citation>
    <scope>NUCLEOTIDE SEQUENCE [LARGE SCALE GENOMIC DNA]</scope>
    <source>
        <strain evidence="2 3">NBRC 13261</strain>
    </source>
</reference>
<evidence type="ECO:0000313" key="3">
    <source>
        <dbReference type="Proteomes" id="UP000028701"/>
    </source>
</evidence>
<evidence type="ECO:0008006" key="4">
    <source>
        <dbReference type="Google" id="ProtNLM"/>
    </source>
</evidence>
<name>A0A081D2E5_9HYPH</name>
<dbReference type="Proteomes" id="UP000028701">
    <property type="component" value="Unassembled WGS sequence"/>
</dbReference>
<dbReference type="Gene3D" id="3.40.50.300">
    <property type="entry name" value="P-loop containing nucleotide triphosphate hydrolases"/>
    <property type="match status" value="1"/>
</dbReference>
<dbReference type="PANTHER" id="PTHR13696">
    <property type="entry name" value="P-LOOP CONTAINING NUCLEOSIDE TRIPHOSPHATE HYDROLASE"/>
    <property type="match status" value="1"/>
</dbReference>